<dbReference type="PANTHER" id="PTHR11410">
    <property type="entry name" value="ATP SYNTHASE SUBUNIT A"/>
    <property type="match status" value="1"/>
</dbReference>
<reference evidence="13" key="2">
    <citation type="journal article" date="1997" name="Genetics">
        <title>Evolution of pulmonate gastropod mitochondrial genomes: comparisons of gene organizations of Euhadra, Cepaea and Albinaria and implications of unusual tRNA secondary structures.</title>
        <authorList>
            <person name="Yamazaki N."/>
            <person name="Ueshima R."/>
            <person name="Terrett J.A."/>
            <person name="Yokobori S."/>
            <person name="Kaifu M."/>
            <person name="Segawa R."/>
            <person name="Kobayashi T."/>
            <person name="Numachi K."/>
            <person name="Ueda T."/>
            <person name="Nishikawa K."/>
            <person name="Watanabe K."/>
            <person name="Thomas R.H."/>
        </authorList>
    </citation>
    <scope>NUCLEOTIDE SEQUENCE</scope>
    <source>
        <tissue evidence="13">Hepatopancreas</tissue>
    </source>
</reference>
<geneLocation type="mitochondrion" evidence="13"/>
<keyword evidence="13" id="KW-0496">Mitochondrion</keyword>
<evidence type="ECO:0000256" key="1">
    <source>
        <dbReference type="ARBA" id="ARBA00004141"/>
    </source>
</evidence>
<evidence type="ECO:0000256" key="9">
    <source>
        <dbReference type="ARBA" id="ARBA00023136"/>
    </source>
</evidence>
<dbReference type="GO" id="GO:0005743">
    <property type="term" value="C:mitochondrial inner membrane"/>
    <property type="evidence" value="ECO:0007669"/>
    <property type="project" value="UniProtKB-SubCell"/>
</dbReference>
<evidence type="ECO:0000256" key="8">
    <source>
        <dbReference type="ARBA" id="ARBA00023065"/>
    </source>
</evidence>
<keyword evidence="10" id="KW-0066">ATP synthesis</keyword>
<dbReference type="GO" id="GO:0046933">
    <property type="term" value="F:proton-transporting ATP synthase activity, rotational mechanism"/>
    <property type="evidence" value="ECO:0007669"/>
    <property type="project" value="TreeGrafter"/>
</dbReference>
<feature type="transmembrane region" description="Helical" evidence="12">
    <location>
        <begin position="76"/>
        <end position="97"/>
    </location>
</feature>
<feature type="transmembrane region" description="Helical" evidence="12">
    <location>
        <begin position="133"/>
        <end position="155"/>
    </location>
</feature>
<evidence type="ECO:0000256" key="4">
    <source>
        <dbReference type="ARBA" id="ARBA00022547"/>
    </source>
</evidence>
<sequence length="186" mass="19987">MTAFLSKTAFAAPLLTKYYLTSLSDPFYSSASHLWTSTTTARFSGLLLMLVGLFAFLLVANFSGLTPLTYSFTSDLFPATSLSVLGWLLIIFSGYVAAPMKSLAPLGTSGPFLLVPLLVLIETVSILIRPLTLAVRLMAFISAGHIVLCLVANTLTAASAVLPLIFLNALNIGYMLFEFFVAFIQA</sequence>
<proteinExistence type="inferred from homology"/>
<feature type="transmembrane region" description="Helical" evidence="12">
    <location>
        <begin position="103"/>
        <end position="121"/>
    </location>
</feature>
<evidence type="ECO:0000256" key="7">
    <source>
        <dbReference type="ARBA" id="ARBA00022989"/>
    </source>
</evidence>
<comment type="similarity">
    <text evidence="2">Belongs to the ATPase A chain family.</text>
</comment>
<dbReference type="SUPFAM" id="SSF81336">
    <property type="entry name" value="F1F0 ATP synthase subunit A"/>
    <property type="match status" value="1"/>
</dbReference>
<evidence type="ECO:0000313" key="13">
    <source>
        <dbReference type="EMBL" id="AAC09522.2"/>
    </source>
</evidence>
<evidence type="ECO:0000256" key="5">
    <source>
        <dbReference type="ARBA" id="ARBA00022692"/>
    </source>
</evidence>
<protein>
    <recommendedName>
        <fullName evidence="11">ATP synthase subunit a</fullName>
    </recommendedName>
</protein>
<keyword evidence="3" id="KW-0813">Transport</keyword>
<evidence type="ECO:0000256" key="11">
    <source>
        <dbReference type="RuleBase" id="RU004450"/>
    </source>
</evidence>
<comment type="subcellular location">
    <subcellularLocation>
        <location evidence="1">Membrane</location>
        <topology evidence="1">Multi-pass membrane protein</topology>
    </subcellularLocation>
    <subcellularLocation>
        <location evidence="11">Mitochondrion inner membrane</location>
        <topology evidence="11">Multi-pass membrane protein</topology>
    </subcellularLocation>
</comment>
<dbReference type="GO" id="GO:0045259">
    <property type="term" value="C:proton-transporting ATP synthase complex"/>
    <property type="evidence" value="ECO:0007669"/>
    <property type="project" value="UniProtKB-KW"/>
</dbReference>
<organism evidence="13">
    <name type="scientific">Cepaea nemoralis</name>
    <name type="common">Banded wood snail</name>
    <dbReference type="NCBI Taxonomy" id="28835"/>
    <lineage>
        <taxon>Eukaryota</taxon>
        <taxon>Metazoa</taxon>
        <taxon>Spiralia</taxon>
        <taxon>Lophotrochozoa</taxon>
        <taxon>Mollusca</taxon>
        <taxon>Gastropoda</taxon>
        <taxon>Heterobranchia</taxon>
        <taxon>Euthyneura</taxon>
        <taxon>Panpulmonata</taxon>
        <taxon>Eupulmonata</taxon>
        <taxon>Stylommatophora</taxon>
        <taxon>Helicina</taxon>
        <taxon>Helicoidea</taxon>
        <taxon>Helicidae</taxon>
        <taxon>Cepaea</taxon>
    </lineage>
</organism>
<dbReference type="CDD" id="cd00310">
    <property type="entry name" value="ATP-synt_Fo_a_6"/>
    <property type="match status" value="1"/>
</dbReference>
<dbReference type="NCBIfam" id="TIGR01131">
    <property type="entry name" value="ATP_synt_6_or_A"/>
    <property type="match status" value="1"/>
</dbReference>
<reference evidence="13" key="1">
    <citation type="journal article" date="1996" name="J. Mol. Evol.">
        <title>Complete DNA sequence of the mitochondrial genome of Cepaea nemoralis (Gastropoda: Pulmonata).</title>
        <authorList>
            <person name="Terrett J.A."/>
            <person name="Miles S."/>
            <person name="Thomas R.H."/>
        </authorList>
    </citation>
    <scope>NUCLEOTIDE SEQUENCE</scope>
    <source>
        <tissue evidence="13">Hepatopancreas</tissue>
    </source>
</reference>
<keyword evidence="4" id="KW-0138">CF(0)</keyword>
<evidence type="ECO:0000256" key="12">
    <source>
        <dbReference type="SAM" id="Phobius"/>
    </source>
</evidence>
<feature type="transmembrane region" description="Helical" evidence="12">
    <location>
        <begin position="161"/>
        <end position="184"/>
    </location>
</feature>
<dbReference type="InterPro" id="IPR045083">
    <property type="entry name" value="ATP_synth_F0_asu_bact/mt"/>
</dbReference>
<keyword evidence="6" id="KW-0375">Hydrogen ion transport</keyword>
<dbReference type="PANTHER" id="PTHR11410:SF0">
    <property type="entry name" value="ATP SYNTHASE SUBUNIT A"/>
    <property type="match status" value="1"/>
</dbReference>
<accession>Q34181</accession>
<keyword evidence="9 12" id="KW-0472">Membrane</keyword>
<dbReference type="EMBL" id="U23045">
    <property type="protein sequence ID" value="AAC09522.2"/>
    <property type="molecule type" value="Genomic_DNA"/>
</dbReference>
<dbReference type="InterPro" id="IPR035908">
    <property type="entry name" value="F0_ATP_A_sf"/>
</dbReference>
<keyword evidence="8" id="KW-0406">Ion transport</keyword>
<dbReference type="InterPro" id="IPR000568">
    <property type="entry name" value="ATP_synth_F0_asu"/>
</dbReference>
<dbReference type="Gene3D" id="1.20.120.220">
    <property type="entry name" value="ATP synthase, F0 complex, subunit A"/>
    <property type="match status" value="1"/>
</dbReference>
<evidence type="ECO:0000256" key="10">
    <source>
        <dbReference type="ARBA" id="ARBA00023310"/>
    </source>
</evidence>
<evidence type="ECO:0000256" key="6">
    <source>
        <dbReference type="ARBA" id="ARBA00022781"/>
    </source>
</evidence>
<keyword evidence="7 12" id="KW-1133">Transmembrane helix</keyword>
<keyword evidence="5 12" id="KW-0812">Transmembrane</keyword>
<name>Q34181_CEPNE</name>
<evidence type="ECO:0000256" key="3">
    <source>
        <dbReference type="ARBA" id="ARBA00022448"/>
    </source>
</evidence>
<feature type="transmembrane region" description="Helical" evidence="12">
    <location>
        <begin position="43"/>
        <end position="64"/>
    </location>
</feature>
<evidence type="ECO:0000256" key="2">
    <source>
        <dbReference type="ARBA" id="ARBA00006810"/>
    </source>
</evidence>
<dbReference type="Pfam" id="PF00119">
    <property type="entry name" value="ATP-synt_A"/>
    <property type="match status" value="1"/>
</dbReference>
<dbReference type="AlphaFoldDB" id="Q34181"/>
<dbReference type="PRINTS" id="PR00123">
    <property type="entry name" value="ATPASEA"/>
</dbReference>